<evidence type="ECO:0008006" key="3">
    <source>
        <dbReference type="Google" id="ProtNLM"/>
    </source>
</evidence>
<sequence>MSGSVTSVDIRVPAELWFDTFLHLPRDTLISVHSVSRTFHRISRPLVFKDFPFHPYGAVYEAISGNPWDFPFLLPDESKTKRTYRRLRFWASESIAPLVQRCTVTPWSHEKLADFTSSCYEGSILSTFFELLGSFTNLQRITFFFVSFDEVALQSLSSLIHLKEIEMDRCSIQPEIIPSTHIKNYQGFP</sequence>
<reference evidence="1" key="1">
    <citation type="submission" date="2023-03" db="EMBL/GenBank/DDBJ databases">
        <title>Massive genome expansion in bonnet fungi (Mycena s.s.) driven by repeated elements and novel gene families across ecological guilds.</title>
        <authorList>
            <consortium name="Lawrence Berkeley National Laboratory"/>
            <person name="Harder C.B."/>
            <person name="Miyauchi S."/>
            <person name="Viragh M."/>
            <person name="Kuo A."/>
            <person name="Thoen E."/>
            <person name="Andreopoulos B."/>
            <person name="Lu D."/>
            <person name="Skrede I."/>
            <person name="Drula E."/>
            <person name="Henrissat B."/>
            <person name="Morin E."/>
            <person name="Kohler A."/>
            <person name="Barry K."/>
            <person name="LaButti K."/>
            <person name="Morin E."/>
            <person name="Salamov A."/>
            <person name="Lipzen A."/>
            <person name="Mereny Z."/>
            <person name="Hegedus B."/>
            <person name="Baldrian P."/>
            <person name="Stursova M."/>
            <person name="Weitz H."/>
            <person name="Taylor A."/>
            <person name="Grigoriev I.V."/>
            <person name="Nagy L.G."/>
            <person name="Martin F."/>
            <person name="Kauserud H."/>
        </authorList>
    </citation>
    <scope>NUCLEOTIDE SEQUENCE</scope>
    <source>
        <strain evidence="1">CBHHK188m</strain>
    </source>
</reference>
<keyword evidence="2" id="KW-1185">Reference proteome</keyword>
<dbReference type="AlphaFoldDB" id="A0AAD7I6B4"/>
<protein>
    <recommendedName>
        <fullName evidence="3">F-box domain-containing protein</fullName>
    </recommendedName>
</protein>
<evidence type="ECO:0000313" key="1">
    <source>
        <dbReference type="EMBL" id="KAJ7736048.1"/>
    </source>
</evidence>
<comment type="caution">
    <text evidence="1">The sequence shown here is derived from an EMBL/GenBank/DDBJ whole genome shotgun (WGS) entry which is preliminary data.</text>
</comment>
<organism evidence="1 2">
    <name type="scientific">Mycena maculata</name>
    <dbReference type="NCBI Taxonomy" id="230809"/>
    <lineage>
        <taxon>Eukaryota</taxon>
        <taxon>Fungi</taxon>
        <taxon>Dikarya</taxon>
        <taxon>Basidiomycota</taxon>
        <taxon>Agaricomycotina</taxon>
        <taxon>Agaricomycetes</taxon>
        <taxon>Agaricomycetidae</taxon>
        <taxon>Agaricales</taxon>
        <taxon>Marasmiineae</taxon>
        <taxon>Mycenaceae</taxon>
        <taxon>Mycena</taxon>
    </lineage>
</organism>
<evidence type="ECO:0000313" key="2">
    <source>
        <dbReference type="Proteomes" id="UP001215280"/>
    </source>
</evidence>
<dbReference type="InterPro" id="IPR032675">
    <property type="entry name" value="LRR_dom_sf"/>
</dbReference>
<accession>A0AAD7I6B4</accession>
<name>A0AAD7I6B4_9AGAR</name>
<dbReference type="Gene3D" id="3.80.10.10">
    <property type="entry name" value="Ribonuclease Inhibitor"/>
    <property type="match status" value="1"/>
</dbReference>
<dbReference type="Proteomes" id="UP001215280">
    <property type="component" value="Unassembled WGS sequence"/>
</dbReference>
<dbReference type="EMBL" id="JARJLG010000151">
    <property type="protein sequence ID" value="KAJ7736048.1"/>
    <property type="molecule type" value="Genomic_DNA"/>
</dbReference>
<proteinExistence type="predicted"/>
<gene>
    <name evidence="1" type="ORF">DFH07DRAFT_109619</name>
</gene>